<reference evidence="1" key="1">
    <citation type="submission" date="2013-07" db="EMBL/GenBank/DDBJ databases">
        <title>The genome of an arbuscular mycorrhizal fungus provides insights into the evolution of the oldest plant symbiosis.</title>
        <authorList>
            <consortium name="DOE Joint Genome Institute"/>
            <person name="Tisserant E."/>
            <person name="Malbreil M."/>
            <person name="Kuo A."/>
            <person name="Kohler A."/>
            <person name="Symeonidi A."/>
            <person name="Balestrini R."/>
            <person name="Charron P."/>
            <person name="Duensing N."/>
            <person name="Frei-dit-Frey N."/>
            <person name="Gianinazzi-Pearson V."/>
            <person name="Gilbert B."/>
            <person name="Handa Y."/>
            <person name="Hijri M."/>
            <person name="Kaul R."/>
            <person name="Kawaguchi M."/>
            <person name="Krajinski F."/>
            <person name="Lammers P."/>
            <person name="Lapierre D."/>
            <person name="Masclaux F.G."/>
            <person name="Murat C."/>
            <person name="Morin E."/>
            <person name="Ndikumana S."/>
            <person name="Pagni M."/>
            <person name="Petitpierre D."/>
            <person name="Requena N."/>
            <person name="Rosikiewicz P."/>
            <person name="Riley R."/>
            <person name="Saito K."/>
            <person name="San Clemente H."/>
            <person name="Shapiro H."/>
            <person name="van Tuinen D."/>
            <person name="Becard G."/>
            <person name="Bonfante P."/>
            <person name="Paszkowski U."/>
            <person name="Shachar-Hill Y."/>
            <person name="Young J.P."/>
            <person name="Sanders I.R."/>
            <person name="Henrissat B."/>
            <person name="Rensing S.A."/>
            <person name="Grigoriev I.V."/>
            <person name="Corradi N."/>
            <person name="Roux C."/>
            <person name="Martin F."/>
        </authorList>
    </citation>
    <scope>NUCLEOTIDE SEQUENCE</scope>
    <source>
        <strain evidence="1">DAOM 197198</strain>
    </source>
</reference>
<organism evidence="1">
    <name type="scientific">Rhizophagus irregularis (strain DAOM 181602 / DAOM 197198 / MUCL 43194)</name>
    <name type="common">Arbuscular mycorrhizal fungus</name>
    <name type="synonym">Glomus intraradices</name>
    <dbReference type="NCBI Taxonomy" id="747089"/>
    <lineage>
        <taxon>Eukaryota</taxon>
        <taxon>Fungi</taxon>
        <taxon>Fungi incertae sedis</taxon>
        <taxon>Mucoromycota</taxon>
        <taxon>Glomeromycotina</taxon>
        <taxon>Glomeromycetes</taxon>
        <taxon>Glomerales</taxon>
        <taxon>Glomeraceae</taxon>
        <taxon>Rhizophagus</taxon>
    </lineage>
</organism>
<gene>
    <name evidence="1" type="ORF">GLOINDRAFT_94189</name>
</gene>
<protein>
    <submittedName>
        <fullName evidence="1">Uncharacterized protein</fullName>
    </submittedName>
</protein>
<dbReference type="AlphaFoldDB" id="U9UEC1"/>
<proteinExistence type="predicted"/>
<dbReference type="EMBL" id="KI280622">
    <property type="protein sequence ID" value="ESA16918.1"/>
    <property type="molecule type" value="Genomic_DNA"/>
</dbReference>
<evidence type="ECO:0000313" key="1">
    <source>
        <dbReference type="EMBL" id="ESA16918.1"/>
    </source>
</evidence>
<sequence>MKPLPNIRYRTNRSRILKLHFFSDGSLTKDLDQNMSQMGFGRILSSLTDINLSHNGSLEHWKHKKNSQKPLNYIRFEHHLSHKSLKIIKDFNLNNVIDWKYTQIWMLYNQFDRPTSLKLSKFNSWKMKTSSNNLPTFDILNLNFPDNETNEYLQSCGEVIKLLIPIFRKLGHCYVPNADHPEAVFKESFSRCEHFN</sequence>
<name>U9UEC1_RHIID</name>
<dbReference type="HOGENOM" id="CLU_1390884_0_0_1"/>
<accession>U9UEC1</accession>